<reference evidence="1 2" key="1">
    <citation type="submission" date="2014-04" db="EMBL/GenBank/DDBJ databases">
        <authorList>
            <consortium name="DOE Joint Genome Institute"/>
            <person name="Kuo A."/>
            <person name="Kohler A."/>
            <person name="Costa M.D."/>
            <person name="Nagy L.G."/>
            <person name="Floudas D."/>
            <person name="Copeland A."/>
            <person name="Barry K.W."/>
            <person name="Cichocki N."/>
            <person name="Veneault-Fourrey C."/>
            <person name="LaButti K."/>
            <person name="Lindquist E.A."/>
            <person name="Lipzen A."/>
            <person name="Lundell T."/>
            <person name="Morin E."/>
            <person name="Murat C."/>
            <person name="Sun H."/>
            <person name="Tunlid A."/>
            <person name="Henrissat B."/>
            <person name="Grigoriev I.V."/>
            <person name="Hibbett D.S."/>
            <person name="Martin F."/>
            <person name="Nordberg H.P."/>
            <person name="Cantor M.N."/>
            <person name="Hua S.X."/>
        </authorList>
    </citation>
    <scope>NUCLEOTIDE SEQUENCE [LARGE SCALE GENOMIC DNA]</scope>
    <source>
        <strain evidence="1 2">Marx 270</strain>
    </source>
</reference>
<dbReference type="EMBL" id="KN831983">
    <property type="protein sequence ID" value="KIO02202.1"/>
    <property type="molecule type" value="Genomic_DNA"/>
</dbReference>
<dbReference type="Pfam" id="PF00400">
    <property type="entry name" value="WD40"/>
    <property type="match status" value="3"/>
</dbReference>
<name>A0A0C3JXQ6_PISTI</name>
<dbReference type="InterPro" id="IPR036322">
    <property type="entry name" value="WD40_repeat_dom_sf"/>
</dbReference>
<dbReference type="SMART" id="SM00320">
    <property type="entry name" value="WD40"/>
    <property type="match status" value="5"/>
</dbReference>
<dbReference type="PANTHER" id="PTHR19879">
    <property type="entry name" value="TRANSCRIPTION INITIATION FACTOR TFIID"/>
    <property type="match status" value="1"/>
</dbReference>
<organism evidence="1 2">
    <name type="scientific">Pisolithus tinctorius Marx 270</name>
    <dbReference type="NCBI Taxonomy" id="870435"/>
    <lineage>
        <taxon>Eukaryota</taxon>
        <taxon>Fungi</taxon>
        <taxon>Dikarya</taxon>
        <taxon>Basidiomycota</taxon>
        <taxon>Agaricomycotina</taxon>
        <taxon>Agaricomycetes</taxon>
        <taxon>Agaricomycetidae</taxon>
        <taxon>Boletales</taxon>
        <taxon>Sclerodermatineae</taxon>
        <taxon>Pisolithaceae</taxon>
        <taxon>Pisolithus</taxon>
    </lineage>
</organism>
<dbReference type="OrthoDB" id="2687506at2759"/>
<reference evidence="2" key="2">
    <citation type="submission" date="2015-01" db="EMBL/GenBank/DDBJ databases">
        <title>Evolutionary Origins and Diversification of the Mycorrhizal Mutualists.</title>
        <authorList>
            <consortium name="DOE Joint Genome Institute"/>
            <consortium name="Mycorrhizal Genomics Consortium"/>
            <person name="Kohler A."/>
            <person name="Kuo A."/>
            <person name="Nagy L.G."/>
            <person name="Floudas D."/>
            <person name="Copeland A."/>
            <person name="Barry K.W."/>
            <person name="Cichocki N."/>
            <person name="Veneault-Fourrey C."/>
            <person name="LaButti K."/>
            <person name="Lindquist E.A."/>
            <person name="Lipzen A."/>
            <person name="Lundell T."/>
            <person name="Morin E."/>
            <person name="Murat C."/>
            <person name="Riley R."/>
            <person name="Ohm R."/>
            <person name="Sun H."/>
            <person name="Tunlid A."/>
            <person name="Henrissat B."/>
            <person name="Grigoriev I.V."/>
            <person name="Hibbett D.S."/>
            <person name="Martin F."/>
        </authorList>
    </citation>
    <scope>NUCLEOTIDE SEQUENCE [LARGE SCALE GENOMIC DNA]</scope>
    <source>
        <strain evidence="2">Marx 270</strain>
    </source>
</reference>
<dbReference type="STRING" id="870435.A0A0C3JXQ6"/>
<keyword evidence="2" id="KW-1185">Reference proteome</keyword>
<protein>
    <submittedName>
        <fullName evidence="1">Uncharacterized protein</fullName>
    </submittedName>
</protein>
<dbReference type="HOGENOM" id="CLU_028047_0_0_1"/>
<dbReference type="Proteomes" id="UP000054217">
    <property type="component" value="Unassembled WGS sequence"/>
</dbReference>
<accession>A0A0C3JXQ6</accession>
<gene>
    <name evidence="1" type="ORF">M404DRAFT_148418</name>
</gene>
<proteinExistence type="predicted"/>
<dbReference type="InterPro" id="IPR015943">
    <property type="entry name" value="WD40/YVTN_repeat-like_dom_sf"/>
</dbReference>
<dbReference type="InParanoid" id="A0A0C3JXQ6"/>
<feature type="non-terminal residue" evidence="1">
    <location>
        <position position="1"/>
    </location>
</feature>
<dbReference type="Gene3D" id="2.130.10.10">
    <property type="entry name" value="YVTN repeat-like/Quinoprotein amine dehydrogenase"/>
    <property type="match status" value="2"/>
</dbReference>
<dbReference type="AlphaFoldDB" id="A0A0C3JXQ6"/>
<sequence length="309" mass="33946">VRAVAFVGESEVVGGCLNHEIHRWKTENGQQRRKTMQAGGRVNSVVVSHDRQWIASGDSGNKAILWNAATHEKELEFTEHSSCVYGIDISSDGTKLATVDERNVQIFSIPSGDRLLPPLPHPNVLSVKFSPDGSRFATVSVTQGLRVYNTDSGKKVFDSGPQIGYFSNCLIACAAWSADGQQLFVANKGKIIYFDSNYSSSEWSIHENRFQPSIASNGRFIACTARSSVSLWDCVSHKQIGNITTHTADVEFVALSPSGQYLACRNGANITIHDLRDVLSPEYFNRTVSVHPLMKLASLTIILLFLCPL</sequence>
<dbReference type="InterPro" id="IPR001680">
    <property type="entry name" value="WD40_rpt"/>
</dbReference>
<evidence type="ECO:0000313" key="1">
    <source>
        <dbReference type="EMBL" id="KIO02202.1"/>
    </source>
</evidence>
<dbReference type="SUPFAM" id="SSF50978">
    <property type="entry name" value="WD40 repeat-like"/>
    <property type="match status" value="1"/>
</dbReference>
<dbReference type="PANTHER" id="PTHR19879:SF9">
    <property type="entry name" value="TRANSCRIPTION INITIATION FACTOR TFIID SUBUNIT 5"/>
    <property type="match status" value="1"/>
</dbReference>
<evidence type="ECO:0000313" key="2">
    <source>
        <dbReference type="Proteomes" id="UP000054217"/>
    </source>
</evidence>